<accession>A0ACB9EIY2</accession>
<reference evidence="1 2" key="2">
    <citation type="journal article" date="2022" name="Mol. Ecol. Resour.">
        <title>The genomes of chicory, endive, great burdock and yacon provide insights into Asteraceae paleo-polyploidization history and plant inulin production.</title>
        <authorList>
            <person name="Fan W."/>
            <person name="Wang S."/>
            <person name="Wang H."/>
            <person name="Wang A."/>
            <person name="Jiang F."/>
            <person name="Liu H."/>
            <person name="Zhao H."/>
            <person name="Xu D."/>
            <person name="Zhang Y."/>
        </authorList>
    </citation>
    <scope>NUCLEOTIDE SEQUENCE [LARGE SCALE GENOMIC DNA]</scope>
    <source>
        <strain evidence="2">cv. Niubang</strain>
    </source>
</reference>
<evidence type="ECO:0000313" key="2">
    <source>
        <dbReference type="Proteomes" id="UP001055879"/>
    </source>
</evidence>
<proteinExistence type="predicted"/>
<reference evidence="2" key="1">
    <citation type="journal article" date="2022" name="Mol. Ecol. Resour.">
        <title>The genomes of chicory, endive, great burdock and yacon provide insights into Asteraceae palaeo-polyploidization history and plant inulin production.</title>
        <authorList>
            <person name="Fan W."/>
            <person name="Wang S."/>
            <person name="Wang H."/>
            <person name="Wang A."/>
            <person name="Jiang F."/>
            <person name="Liu H."/>
            <person name="Zhao H."/>
            <person name="Xu D."/>
            <person name="Zhang Y."/>
        </authorList>
    </citation>
    <scope>NUCLEOTIDE SEQUENCE [LARGE SCALE GENOMIC DNA]</scope>
    <source>
        <strain evidence="2">cv. Niubang</strain>
    </source>
</reference>
<organism evidence="1 2">
    <name type="scientific">Arctium lappa</name>
    <name type="common">Greater burdock</name>
    <name type="synonym">Lappa major</name>
    <dbReference type="NCBI Taxonomy" id="4217"/>
    <lineage>
        <taxon>Eukaryota</taxon>
        <taxon>Viridiplantae</taxon>
        <taxon>Streptophyta</taxon>
        <taxon>Embryophyta</taxon>
        <taxon>Tracheophyta</taxon>
        <taxon>Spermatophyta</taxon>
        <taxon>Magnoliopsida</taxon>
        <taxon>eudicotyledons</taxon>
        <taxon>Gunneridae</taxon>
        <taxon>Pentapetalae</taxon>
        <taxon>asterids</taxon>
        <taxon>campanulids</taxon>
        <taxon>Asterales</taxon>
        <taxon>Asteraceae</taxon>
        <taxon>Carduoideae</taxon>
        <taxon>Cardueae</taxon>
        <taxon>Arctiinae</taxon>
        <taxon>Arctium</taxon>
    </lineage>
</organism>
<comment type="caution">
    <text evidence="1">The sequence shown here is derived from an EMBL/GenBank/DDBJ whole genome shotgun (WGS) entry which is preliminary data.</text>
</comment>
<dbReference type="EMBL" id="CM042048">
    <property type="protein sequence ID" value="KAI3758777.1"/>
    <property type="molecule type" value="Genomic_DNA"/>
</dbReference>
<dbReference type="Proteomes" id="UP001055879">
    <property type="component" value="Linkage Group LG02"/>
</dbReference>
<keyword evidence="2" id="KW-1185">Reference proteome</keyword>
<sequence>MAKHSFLEHLEGHCDPASTCSGLTFDIRSCQNQGVKVFLSLGGFVGNYSLLSPGNVQEVFDYLSNNFLGGQSSSRPFGDVVLDGIDFDIESPGEFWDELVMALAAHGSEKKVYSSAAPSCYIPDPNLDATMKTGLFDYVWVQFYNDGKCEYGEY</sequence>
<name>A0ACB9EIY2_ARCLA</name>
<protein>
    <submittedName>
        <fullName evidence="1">Uncharacterized protein</fullName>
    </submittedName>
</protein>
<gene>
    <name evidence="1" type="ORF">L6452_06349</name>
</gene>
<evidence type="ECO:0000313" key="1">
    <source>
        <dbReference type="EMBL" id="KAI3758777.1"/>
    </source>
</evidence>